<dbReference type="SUPFAM" id="SSF52540">
    <property type="entry name" value="P-loop containing nucleoside triphosphate hydrolases"/>
    <property type="match status" value="1"/>
</dbReference>
<proteinExistence type="inferred from homology"/>
<dbReference type="OrthoDB" id="6334211at2759"/>
<dbReference type="Pfam" id="PF00625">
    <property type="entry name" value="Guanylate_kin"/>
    <property type="match status" value="1"/>
</dbReference>
<accession>A0A1X6PKK8</accession>
<reference evidence="8 9" key="1">
    <citation type="submission" date="2017-03" db="EMBL/GenBank/DDBJ databases">
        <title>WGS assembly of Porphyra umbilicalis.</title>
        <authorList>
            <person name="Brawley S.H."/>
            <person name="Blouin N.A."/>
            <person name="Ficko-Blean E."/>
            <person name="Wheeler G.L."/>
            <person name="Lohr M."/>
            <person name="Goodson H.V."/>
            <person name="Jenkins J.W."/>
            <person name="Blaby-Haas C.E."/>
            <person name="Helliwell K.E."/>
            <person name="Chan C."/>
            <person name="Marriage T."/>
            <person name="Bhattacharya D."/>
            <person name="Klein A.S."/>
            <person name="Badis Y."/>
            <person name="Brodie J."/>
            <person name="Cao Y."/>
            <person name="Collen J."/>
            <person name="Dittami S.M."/>
            <person name="Gachon C.M."/>
            <person name="Green B.R."/>
            <person name="Karpowicz S."/>
            <person name="Kim J.W."/>
            <person name="Kudahl U."/>
            <person name="Lin S."/>
            <person name="Michel G."/>
            <person name="Mittag M."/>
            <person name="Olson B.J."/>
            <person name="Pangilinan J."/>
            <person name="Peng Y."/>
            <person name="Qiu H."/>
            <person name="Shu S."/>
            <person name="Singer J.T."/>
            <person name="Smith A.G."/>
            <person name="Sprecher B.N."/>
            <person name="Wagner V."/>
            <person name="Wang W."/>
            <person name="Wang Z.-Y."/>
            <person name="Yan J."/>
            <person name="Yarish C."/>
            <person name="Zoeuner-Riek S."/>
            <person name="Zhuang Y."/>
            <person name="Zou Y."/>
            <person name="Lindquist E.A."/>
            <person name="Grimwood J."/>
            <person name="Barry K."/>
            <person name="Rokhsar D.S."/>
            <person name="Schmutz J."/>
            <person name="Stiller J.W."/>
            <person name="Grossman A.R."/>
            <person name="Prochnik S.E."/>
        </authorList>
    </citation>
    <scope>NUCLEOTIDE SEQUENCE [LARGE SCALE GENOMIC DNA]</scope>
    <source>
        <strain evidence="8">4086291</strain>
    </source>
</reference>
<dbReference type="PROSITE" id="PS00856">
    <property type="entry name" value="GUANYLATE_KINASE_1"/>
    <property type="match status" value="1"/>
</dbReference>
<dbReference type="PROSITE" id="PS50052">
    <property type="entry name" value="GUANYLATE_KINASE_2"/>
    <property type="match status" value="1"/>
</dbReference>
<dbReference type="PANTHER" id="PTHR23117:SF13">
    <property type="entry name" value="GUANYLATE KINASE"/>
    <property type="match status" value="1"/>
</dbReference>
<evidence type="ECO:0000256" key="5">
    <source>
        <dbReference type="ARBA" id="ARBA00022777"/>
    </source>
</evidence>
<dbReference type="CDD" id="cd00071">
    <property type="entry name" value="GMPK"/>
    <property type="match status" value="1"/>
</dbReference>
<dbReference type="GO" id="GO:0004385">
    <property type="term" value="F:GMP kinase activity"/>
    <property type="evidence" value="ECO:0007669"/>
    <property type="project" value="UniProtKB-EC"/>
</dbReference>
<dbReference type="AlphaFoldDB" id="A0A1X6PKK8"/>
<name>A0A1X6PKK8_PORUM</name>
<dbReference type="Proteomes" id="UP000218209">
    <property type="component" value="Unassembled WGS sequence"/>
</dbReference>
<feature type="domain" description="Guanylate kinase-like" evidence="7">
    <location>
        <begin position="42"/>
        <end position="235"/>
    </location>
</feature>
<organism evidence="8 9">
    <name type="scientific">Porphyra umbilicalis</name>
    <name type="common">Purple laver</name>
    <name type="synonym">Red alga</name>
    <dbReference type="NCBI Taxonomy" id="2786"/>
    <lineage>
        <taxon>Eukaryota</taxon>
        <taxon>Rhodophyta</taxon>
        <taxon>Bangiophyceae</taxon>
        <taxon>Bangiales</taxon>
        <taxon>Bangiaceae</taxon>
        <taxon>Porphyra</taxon>
    </lineage>
</organism>
<evidence type="ECO:0000313" key="8">
    <source>
        <dbReference type="EMBL" id="OSX81335.1"/>
    </source>
</evidence>
<dbReference type="EMBL" id="KV918763">
    <property type="protein sequence ID" value="OSX81335.1"/>
    <property type="molecule type" value="Genomic_DNA"/>
</dbReference>
<dbReference type="PANTHER" id="PTHR23117">
    <property type="entry name" value="GUANYLATE KINASE-RELATED"/>
    <property type="match status" value="1"/>
</dbReference>
<keyword evidence="9" id="KW-1185">Reference proteome</keyword>
<evidence type="ECO:0000256" key="3">
    <source>
        <dbReference type="ARBA" id="ARBA00022679"/>
    </source>
</evidence>
<dbReference type="Gene3D" id="3.40.50.300">
    <property type="entry name" value="P-loop containing nucleotide triphosphate hydrolases"/>
    <property type="match status" value="1"/>
</dbReference>
<evidence type="ECO:0000259" key="7">
    <source>
        <dbReference type="PROSITE" id="PS50052"/>
    </source>
</evidence>
<gene>
    <name evidence="8" type="ORF">BU14_0022s0055</name>
</gene>
<sequence>MTGRLVKAAARALVRASGGDVRADEAGTAATSGVASSGGGAGGVLVFAGPSGVGKSTLIRRLLADYPDRFGLSVSHTTRPPRAGEEDGVAYNFVTDAEFVALIDGGAFLEHARVHDHRYGTAVAAVAAVAAAGKVCILDVDVQGVAAVRAAAGPRLGAGGDEAAALALVWVAPPSLEVLEGRLRGRGTEDEASVRRRLDAAVREMRWAATNPVWDVTLVSDDADTVYAELVAAVKRFL</sequence>
<dbReference type="InterPro" id="IPR027417">
    <property type="entry name" value="P-loop_NTPase"/>
</dbReference>
<keyword evidence="6" id="KW-0067">ATP-binding</keyword>
<protein>
    <recommendedName>
        <fullName evidence="2">guanylate kinase</fullName>
        <ecNumber evidence="2">2.7.4.8</ecNumber>
    </recommendedName>
</protein>
<keyword evidence="3" id="KW-0808">Transferase</keyword>
<dbReference type="NCBIfam" id="TIGR03263">
    <property type="entry name" value="guanyl_kin"/>
    <property type="match status" value="1"/>
</dbReference>
<comment type="similarity">
    <text evidence="1">Belongs to the guanylate kinase family.</text>
</comment>
<dbReference type="InterPro" id="IPR008145">
    <property type="entry name" value="GK/Ca_channel_bsu"/>
</dbReference>
<dbReference type="InterPro" id="IPR017665">
    <property type="entry name" value="Guanylate_kinase"/>
</dbReference>
<dbReference type="GO" id="GO:0005524">
    <property type="term" value="F:ATP binding"/>
    <property type="evidence" value="ECO:0007669"/>
    <property type="project" value="UniProtKB-KW"/>
</dbReference>
<evidence type="ECO:0000256" key="6">
    <source>
        <dbReference type="ARBA" id="ARBA00022840"/>
    </source>
</evidence>
<keyword evidence="4" id="KW-0547">Nucleotide-binding</keyword>
<evidence type="ECO:0000256" key="2">
    <source>
        <dbReference type="ARBA" id="ARBA00012961"/>
    </source>
</evidence>
<dbReference type="InterPro" id="IPR008144">
    <property type="entry name" value="Guanylate_kin-like_dom"/>
</dbReference>
<dbReference type="SMART" id="SM00072">
    <property type="entry name" value="GuKc"/>
    <property type="match status" value="1"/>
</dbReference>
<evidence type="ECO:0000256" key="4">
    <source>
        <dbReference type="ARBA" id="ARBA00022741"/>
    </source>
</evidence>
<evidence type="ECO:0000313" key="9">
    <source>
        <dbReference type="Proteomes" id="UP000218209"/>
    </source>
</evidence>
<evidence type="ECO:0000256" key="1">
    <source>
        <dbReference type="ARBA" id="ARBA00005790"/>
    </source>
</evidence>
<keyword evidence="5" id="KW-0418">Kinase</keyword>
<dbReference type="EC" id="2.7.4.8" evidence="2"/>
<dbReference type="InterPro" id="IPR020590">
    <property type="entry name" value="Guanylate_kinase_CS"/>
</dbReference>
<dbReference type="GO" id="GO:0005829">
    <property type="term" value="C:cytosol"/>
    <property type="evidence" value="ECO:0007669"/>
    <property type="project" value="TreeGrafter"/>
</dbReference>